<evidence type="ECO:0000256" key="4">
    <source>
        <dbReference type="ARBA" id="ARBA00022692"/>
    </source>
</evidence>
<dbReference type="GO" id="GO:0006605">
    <property type="term" value="P:protein targeting"/>
    <property type="evidence" value="ECO:0007669"/>
    <property type="project" value="UniProtKB-UniRule"/>
</dbReference>
<comment type="caution">
    <text evidence="10">The sequence shown here is derived from an EMBL/GenBank/DDBJ whole genome shotgun (WGS) entry which is preliminary data.</text>
</comment>
<dbReference type="EMBL" id="JAIOIV010000125">
    <property type="protein sequence ID" value="MBZ0157648.1"/>
    <property type="molecule type" value="Genomic_DNA"/>
</dbReference>
<reference evidence="10" key="2">
    <citation type="submission" date="2021-08" db="EMBL/GenBank/DDBJ databases">
        <authorList>
            <person name="Dalcin Martins P."/>
        </authorList>
    </citation>
    <scope>NUCLEOTIDE SEQUENCE</scope>
    <source>
        <strain evidence="10">MAG_39</strain>
    </source>
</reference>
<sequence length="61" mass="6914">MIERLKGFFHDVKIEAKKVNYPSKDELIGSTWVVITTVIISSLFLGIIDLSLAKIIKLLVR</sequence>
<dbReference type="InterPro" id="IPR005807">
    <property type="entry name" value="SecE_bac"/>
</dbReference>
<evidence type="ECO:0000256" key="9">
    <source>
        <dbReference type="HAMAP-Rule" id="MF_00422"/>
    </source>
</evidence>
<evidence type="ECO:0000313" key="10">
    <source>
        <dbReference type="EMBL" id="MBZ0157648.1"/>
    </source>
</evidence>
<evidence type="ECO:0000256" key="5">
    <source>
        <dbReference type="ARBA" id="ARBA00022927"/>
    </source>
</evidence>
<comment type="similarity">
    <text evidence="9">Belongs to the SecE/SEC61-gamma family.</text>
</comment>
<keyword evidence="7 9" id="KW-0811">Translocation</keyword>
<keyword evidence="6 9" id="KW-1133">Transmembrane helix</keyword>
<evidence type="ECO:0000313" key="11">
    <source>
        <dbReference type="Proteomes" id="UP000705867"/>
    </source>
</evidence>
<dbReference type="GO" id="GO:0043952">
    <property type="term" value="P:protein transport by the Sec complex"/>
    <property type="evidence" value="ECO:0007669"/>
    <property type="project" value="UniProtKB-UniRule"/>
</dbReference>
<dbReference type="Proteomes" id="UP000705867">
    <property type="component" value="Unassembled WGS sequence"/>
</dbReference>
<dbReference type="InterPro" id="IPR038379">
    <property type="entry name" value="SecE_sf"/>
</dbReference>
<evidence type="ECO:0000256" key="8">
    <source>
        <dbReference type="ARBA" id="ARBA00023136"/>
    </source>
</evidence>
<dbReference type="Gene3D" id="1.20.5.1030">
    <property type="entry name" value="Preprotein translocase secy subunit"/>
    <property type="match status" value="1"/>
</dbReference>
<feature type="transmembrane region" description="Helical" evidence="9">
    <location>
        <begin position="32"/>
        <end position="52"/>
    </location>
</feature>
<protein>
    <recommendedName>
        <fullName evidence="9">Protein translocase subunit SecE</fullName>
    </recommendedName>
</protein>
<dbReference type="GO" id="GO:0009306">
    <property type="term" value="P:protein secretion"/>
    <property type="evidence" value="ECO:0007669"/>
    <property type="project" value="UniProtKB-UniRule"/>
</dbReference>
<evidence type="ECO:0000256" key="6">
    <source>
        <dbReference type="ARBA" id="ARBA00022989"/>
    </source>
</evidence>
<keyword evidence="4 9" id="KW-0812">Transmembrane</keyword>
<keyword evidence="8 9" id="KW-0472">Membrane</keyword>
<dbReference type="HAMAP" id="MF_00422">
    <property type="entry name" value="SecE"/>
    <property type="match status" value="1"/>
</dbReference>
<dbReference type="PANTHER" id="PTHR33910">
    <property type="entry name" value="PROTEIN TRANSLOCASE SUBUNIT SECE"/>
    <property type="match status" value="1"/>
</dbReference>
<evidence type="ECO:0000256" key="1">
    <source>
        <dbReference type="ARBA" id="ARBA00004370"/>
    </source>
</evidence>
<dbReference type="Pfam" id="PF00584">
    <property type="entry name" value="SecE"/>
    <property type="match status" value="1"/>
</dbReference>
<dbReference type="NCBIfam" id="TIGR00964">
    <property type="entry name" value="secE_bact"/>
    <property type="match status" value="1"/>
</dbReference>
<name>A0A953J721_9BACT</name>
<evidence type="ECO:0000256" key="2">
    <source>
        <dbReference type="ARBA" id="ARBA00022448"/>
    </source>
</evidence>
<dbReference type="GO" id="GO:0065002">
    <property type="term" value="P:intracellular protein transmembrane transport"/>
    <property type="evidence" value="ECO:0007669"/>
    <property type="project" value="UniProtKB-UniRule"/>
</dbReference>
<comment type="subcellular location">
    <subcellularLocation>
        <location evidence="9">Cell membrane</location>
        <topology evidence="9">Single-pass membrane protein</topology>
    </subcellularLocation>
    <subcellularLocation>
        <location evidence="1">Membrane</location>
    </subcellularLocation>
</comment>
<reference evidence="10" key="1">
    <citation type="journal article" date="2021" name="bioRxiv">
        <title>Unraveling nitrogen, sulfur and carbon metabolic pathways and microbial community transcriptional responses to substrate deprivation and toxicity stresses in a bioreactor mimicking anoxic brackish coastal sediment conditions.</title>
        <authorList>
            <person name="Martins P.D."/>
            <person name="Echeveste M.J."/>
            <person name="Arshad A."/>
            <person name="Kurth J."/>
            <person name="Ouboter H."/>
            <person name="Jetten M.S.M."/>
            <person name="Welte C.U."/>
        </authorList>
    </citation>
    <scope>NUCLEOTIDE SEQUENCE</scope>
    <source>
        <strain evidence="10">MAG_39</strain>
    </source>
</reference>
<dbReference type="GO" id="GO:0005886">
    <property type="term" value="C:plasma membrane"/>
    <property type="evidence" value="ECO:0007669"/>
    <property type="project" value="UniProtKB-SubCell"/>
</dbReference>
<comment type="function">
    <text evidence="9">Essential subunit of the Sec protein translocation channel SecYEG. Clamps together the 2 halves of SecY. May contact the channel plug during translocation.</text>
</comment>
<gene>
    <name evidence="9 10" type="primary">secE</name>
    <name evidence="10" type="ORF">K8I29_15735</name>
</gene>
<comment type="subunit">
    <text evidence="9">Component of the Sec protein translocase complex. Heterotrimer consisting of SecY, SecE and SecG subunits. The heterotrimers can form oligomers, although 1 heterotrimer is thought to be able to translocate proteins. Interacts with the ribosome. Interacts with SecDF, and other proteins may be involved. Interacts with SecA.</text>
</comment>
<dbReference type="GO" id="GO:0008320">
    <property type="term" value="F:protein transmembrane transporter activity"/>
    <property type="evidence" value="ECO:0007669"/>
    <property type="project" value="UniProtKB-UniRule"/>
</dbReference>
<keyword evidence="3 9" id="KW-1003">Cell membrane</keyword>
<evidence type="ECO:0000256" key="7">
    <source>
        <dbReference type="ARBA" id="ARBA00023010"/>
    </source>
</evidence>
<organism evidence="10 11">
    <name type="scientific">Candidatus Nitrobium versatile</name>
    <dbReference type="NCBI Taxonomy" id="2884831"/>
    <lineage>
        <taxon>Bacteria</taxon>
        <taxon>Pseudomonadati</taxon>
        <taxon>Nitrospirota</taxon>
        <taxon>Nitrospiria</taxon>
        <taxon>Nitrospirales</taxon>
        <taxon>Nitrospiraceae</taxon>
        <taxon>Candidatus Nitrobium</taxon>
    </lineage>
</organism>
<dbReference type="PANTHER" id="PTHR33910:SF1">
    <property type="entry name" value="PROTEIN TRANSLOCASE SUBUNIT SECE"/>
    <property type="match status" value="1"/>
</dbReference>
<accession>A0A953J721</accession>
<dbReference type="AlphaFoldDB" id="A0A953J721"/>
<evidence type="ECO:0000256" key="3">
    <source>
        <dbReference type="ARBA" id="ARBA00022475"/>
    </source>
</evidence>
<keyword evidence="2 9" id="KW-0813">Transport</keyword>
<proteinExistence type="inferred from homology"/>
<keyword evidence="5 9" id="KW-0653">Protein transport</keyword>
<dbReference type="InterPro" id="IPR001901">
    <property type="entry name" value="Translocase_SecE/Sec61-g"/>
</dbReference>